<dbReference type="PANTHER" id="PTHR42648">
    <property type="entry name" value="TRANSPOSASE, PUTATIVE-RELATED"/>
    <property type="match status" value="1"/>
</dbReference>
<name>A0A6L2JAD9_TANCI</name>
<protein>
    <submittedName>
        <fullName evidence="3">Integrase, catalytic region, zinc finger, CCHC-type, peptidase aspartic, catalytic</fullName>
    </submittedName>
</protein>
<feature type="domain" description="GAG-pre-integrase" evidence="1">
    <location>
        <begin position="160"/>
        <end position="209"/>
    </location>
</feature>
<proteinExistence type="predicted"/>
<dbReference type="AlphaFoldDB" id="A0A6L2JAD9"/>
<evidence type="ECO:0000313" key="3">
    <source>
        <dbReference type="EMBL" id="GEU32945.1"/>
    </source>
</evidence>
<comment type="caution">
    <text evidence="3">The sequence shown here is derived from an EMBL/GenBank/DDBJ whole genome shotgun (WGS) entry which is preliminary data.</text>
</comment>
<dbReference type="InterPro" id="IPR057670">
    <property type="entry name" value="SH3_retrovirus"/>
</dbReference>
<accession>A0A6L2JAD9</accession>
<sequence length="634" mass="71963">MAIFLKDIQCAGSEHHEVHKMHDDVQPNCVVVSDTEYTGDNNMILYDQYVKDNAEPVVRNNTSSVSNDASMIIINEMPELTPQCDFVKEHTKVDALLTAELKIYKEQVKLGRSRLMNFVKKFIRTVRFKNDHFGAIMGKHLCVVQDTDGVELIKDSRGSNLYTISVEDMMKSSSICLLSKASKTKSWLWHHRLNHLNFDTINDLARKDLAEAVATACYTQNRSLIHTLHNKTPYELVHNRKPDLTFLRVFGALCYPTNDSEDLGKLQPIADIGIFVGYVPSRNGYRIYNKRRRRIMETIHNDWDTLFQPLFNEYFNPSPRAVSPVLVAVAAPRAIDPAGSPSSTIIDQDVPSANNIANENVPSLATTSSDDQILLFNAWVPIGKADVPSSFTAITKTKSTLLPPPPPLQQSPVHRDICQVKCTNIPTPYLLYRSYKDGKVWYSFLRSRQSWRDLSKENPPVSVEVLRYDYKRSNVSHVDVANIDKFCLHDLNEMMIQLGYGLVDLMYYHFLRSRLSLDYGLHPSIVDGDLLELAKKGVVMEVDNQLRNDHIDIDSSPNTKCCLLGKPTIIARRTNYRRGSNDIEEILTVKETNSFDDLDQILGEYANTRNEIKVHGDNSSIVEDVVDCDGVYET</sequence>
<reference evidence="3" key="1">
    <citation type="journal article" date="2019" name="Sci. Rep.">
        <title>Draft genome of Tanacetum cinerariifolium, the natural source of mosquito coil.</title>
        <authorList>
            <person name="Yamashiro T."/>
            <person name="Shiraishi A."/>
            <person name="Satake H."/>
            <person name="Nakayama K."/>
        </authorList>
    </citation>
    <scope>NUCLEOTIDE SEQUENCE</scope>
</reference>
<evidence type="ECO:0000259" key="2">
    <source>
        <dbReference type="Pfam" id="PF25597"/>
    </source>
</evidence>
<dbReference type="Pfam" id="PF13976">
    <property type="entry name" value="gag_pre-integrs"/>
    <property type="match status" value="1"/>
</dbReference>
<dbReference type="Pfam" id="PF25597">
    <property type="entry name" value="SH3_retrovirus"/>
    <property type="match status" value="1"/>
</dbReference>
<gene>
    <name evidence="3" type="ORF">Tci_004923</name>
</gene>
<dbReference type="EMBL" id="BKCJ010000411">
    <property type="protein sequence ID" value="GEU32945.1"/>
    <property type="molecule type" value="Genomic_DNA"/>
</dbReference>
<evidence type="ECO:0000259" key="1">
    <source>
        <dbReference type="Pfam" id="PF13976"/>
    </source>
</evidence>
<dbReference type="InterPro" id="IPR039537">
    <property type="entry name" value="Retrotran_Ty1/copia-like"/>
</dbReference>
<feature type="domain" description="Retroviral polymerase SH3-like" evidence="2">
    <location>
        <begin position="253"/>
        <end position="300"/>
    </location>
</feature>
<dbReference type="PANTHER" id="PTHR42648:SF32">
    <property type="entry name" value="RIBONUCLEASE H-LIKE DOMAIN, GAG-PRE-INTEGRASE DOMAIN PROTEIN-RELATED"/>
    <property type="match status" value="1"/>
</dbReference>
<dbReference type="InterPro" id="IPR025724">
    <property type="entry name" value="GAG-pre-integrase_dom"/>
</dbReference>
<organism evidence="3">
    <name type="scientific">Tanacetum cinerariifolium</name>
    <name type="common">Dalmatian daisy</name>
    <name type="synonym">Chrysanthemum cinerariifolium</name>
    <dbReference type="NCBI Taxonomy" id="118510"/>
    <lineage>
        <taxon>Eukaryota</taxon>
        <taxon>Viridiplantae</taxon>
        <taxon>Streptophyta</taxon>
        <taxon>Embryophyta</taxon>
        <taxon>Tracheophyta</taxon>
        <taxon>Spermatophyta</taxon>
        <taxon>Magnoliopsida</taxon>
        <taxon>eudicotyledons</taxon>
        <taxon>Gunneridae</taxon>
        <taxon>Pentapetalae</taxon>
        <taxon>asterids</taxon>
        <taxon>campanulids</taxon>
        <taxon>Asterales</taxon>
        <taxon>Asteraceae</taxon>
        <taxon>Asteroideae</taxon>
        <taxon>Anthemideae</taxon>
        <taxon>Anthemidinae</taxon>
        <taxon>Tanacetum</taxon>
    </lineage>
</organism>